<feature type="compositionally biased region" description="Low complexity" evidence="1">
    <location>
        <begin position="125"/>
        <end position="138"/>
    </location>
</feature>
<keyword evidence="4" id="KW-1185">Reference proteome</keyword>
<protein>
    <submittedName>
        <fullName evidence="3">Uncharacterized protein</fullName>
    </submittedName>
</protein>
<feature type="compositionally biased region" description="Basic and acidic residues" evidence="1">
    <location>
        <begin position="1"/>
        <end position="15"/>
    </location>
</feature>
<evidence type="ECO:0000313" key="3">
    <source>
        <dbReference type="EMBL" id="KAK8078465.1"/>
    </source>
</evidence>
<feature type="transmembrane region" description="Helical" evidence="2">
    <location>
        <begin position="92"/>
        <end position="117"/>
    </location>
</feature>
<keyword evidence="2" id="KW-0812">Transmembrane</keyword>
<accession>A0ABR1W4R3</accession>
<comment type="caution">
    <text evidence="3">The sequence shown here is derived from an EMBL/GenBank/DDBJ whole genome shotgun (WGS) entry which is preliminary data.</text>
</comment>
<keyword evidence="2" id="KW-1133">Transmembrane helix</keyword>
<organism evidence="3 4">
    <name type="scientific">Apiospora saccharicola</name>
    <dbReference type="NCBI Taxonomy" id="335842"/>
    <lineage>
        <taxon>Eukaryota</taxon>
        <taxon>Fungi</taxon>
        <taxon>Dikarya</taxon>
        <taxon>Ascomycota</taxon>
        <taxon>Pezizomycotina</taxon>
        <taxon>Sordariomycetes</taxon>
        <taxon>Xylariomycetidae</taxon>
        <taxon>Amphisphaeriales</taxon>
        <taxon>Apiosporaceae</taxon>
        <taxon>Apiospora</taxon>
    </lineage>
</organism>
<reference evidence="3 4" key="1">
    <citation type="submission" date="2023-01" db="EMBL/GenBank/DDBJ databases">
        <title>Analysis of 21 Apiospora genomes using comparative genomics revels a genus with tremendous synthesis potential of carbohydrate active enzymes and secondary metabolites.</title>
        <authorList>
            <person name="Sorensen T."/>
        </authorList>
    </citation>
    <scope>NUCLEOTIDE SEQUENCE [LARGE SCALE GENOMIC DNA]</scope>
    <source>
        <strain evidence="3 4">CBS 83171</strain>
    </source>
</reference>
<name>A0ABR1W4R3_9PEZI</name>
<evidence type="ECO:0000256" key="2">
    <source>
        <dbReference type="SAM" id="Phobius"/>
    </source>
</evidence>
<keyword evidence="2" id="KW-0472">Membrane</keyword>
<feature type="region of interest" description="Disordered" evidence="1">
    <location>
        <begin position="160"/>
        <end position="189"/>
    </location>
</feature>
<gene>
    <name evidence="3" type="ORF">PG996_004635</name>
</gene>
<feature type="region of interest" description="Disordered" evidence="1">
    <location>
        <begin position="1"/>
        <end position="33"/>
    </location>
</feature>
<dbReference type="Proteomes" id="UP001446871">
    <property type="component" value="Unassembled WGS sequence"/>
</dbReference>
<proteinExistence type="predicted"/>
<dbReference type="EMBL" id="JAQQWM010000002">
    <property type="protein sequence ID" value="KAK8078465.1"/>
    <property type="molecule type" value="Genomic_DNA"/>
</dbReference>
<feature type="region of interest" description="Disordered" evidence="1">
    <location>
        <begin position="123"/>
        <end position="144"/>
    </location>
</feature>
<sequence length="278" mass="30482">MATETTTDKSLDVNSRRHQSGMEPLTSLADPGMEVHSYPAQANTQTGDIHRQQQLQQQWVYPQSASLKPEETNAPSIPDDRHRRILGLKVPVFWSLLVILVIVVAGGIGGGVGAGLATQGHNRDNNSNINSSNNNGSNTATPTSKTVGAAATLLPLWEPDLTTRDDGCPKIDTQNYTPRDPAANNGTGITLQGQSEAQTFQQLCNTNYSDFNGTNPGMRDLLSVFTKTFDECMTLCAQYNRQYQQHQIDEKADIKPEGYCRAVSMNKYRKLDQDPPSD</sequence>
<evidence type="ECO:0000256" key="1">
    <source>
        <dbReference type="SAM" id="MobiDB-lite"/>
    </source>
</evidence>
<evidence type="ECO:0000313" key="4">
    <source>
        <dbReference type="Proteomes" id="UP001446871"/>
    </source>
</evidence>